<evidence type="ECO:0000313" key="1">
    <source>
        <dbReference type="EMBL" id="GGG88812.1"/>
    </source>
</evidence>
<name>A0A917MB08_9BACT</name>
<comment type="caution">
    <text evidence="1">The sequence shown here is derived from an EMBL/GenBank/DDBJ whole genome shotgun (WGS) entry which is preliminary data.</text>
</comment>
<dbReference type="AlphaFoldDB" id="A0A917MB08"/>
<gene>
    <name evidence="1" type="ORF">GCM10011585_36140</name>
</gene>
<proteinExistence type="predicted"/>
<organism evidence="1 2">
    <name type="scientific">Edaphobacter dinghuensis</name>
    <dbReference type="NCBI Taxonomy" id="1560005"/>
    <lineage>
        <taxon>Bacteria</taxon>
        <taxon>Pseudomonadati</taxon>
        <taxon>Acidobacteriota</taxon>
        <taxon>Terriglobia</taxon>
        <taxon>Terriglobales</taxon>
        <taxon>Acidobacteriaceae</taxon>
        <taxon>Edaphobacter</taxon>
    </lineage>
</organism>
<keyword evidence="2" id="KW-1185">Reference proteome</keyword>
<reference evidence="1" key="1">
    <citation type="journal article" date="2014" name="Int. J. Syst. Evol. Microbiol.">
        <title>Complete genome sequence of Corynebacterium casei LMG S-19264T (=DSM 44701T), isolated from a smear-ripened cheese.</title>
        <authorList>
            <consortium name="US DOE Joint Genome Institute (JGI-PGF)"/>
            <person name="Walter F."/>
            <person name="Albersmeier A."/>
            <person name="Kalinowski J."/>
            <person name="Ruckert C."/>
        </authorList>
    </citation>
    <scope>NUCLEOTIDE SEQUENCE</scope>
    <source>
        <strain evidence="1">CGMCC 1.12997</strain>
    </source>
</reference>
<protein>
    <submittedName>
        <fullName evidence="1">Uncharacterized protein</fullName>
    </submittedName>
</protein>
<dbReference type="EMBL" id="BMGT01000004">
    <property type="protein sequence ID" value="GGG88812.1"/>
    <property type="molecule type" value="Genomic_DNA"/>
</dbReference>
<sequence>MRFGTFLKEYPLDMLVFVRSPRPILHLALLPALLLPVILTGCTHTSTPSQAEMRAIAAEQQEEATQAKQEMQSIPLPSKAQYMAVKSLNLWQNPYLTVQGSMVTVHVMLADANTSDLGKGGLLRPMGARRRDLNVRLNELSAALNAIPQTSWPYGRVIAVEEAHEVPVNARPQVRRNMETVVNTLNNLGIVVYDWSDSGKS</sequence>
<reference evidence="1" key="2">
    <citation type="submission" date="2020-09" db="EMBL/GenBank/DDBJ databases">
        <authorList>
            <person name="Sun Q."/>
            <person name="Zhou Y."/>
        </authorList>
    </citation>
    <scope>NUCLEOTIDE SEQUENCE</scope>
    <source>
        <strain evidence="1">CGMCC 1.12997</strain>
    </source>
</reference>
<dbReference type="Proteomes" id="UP000647241">
    <property type="component" value="Unassembled WGS sequence"/>
</dbReference>
<accession>A0A917MB08</accession>
<evidence type="ECO:0000313" key="2">
    <source>
        <dbReference type="Proteomes" id="UP000647241"/>
    </source>
</evidence>